<dbReference type="Pfam" id="PF00069">
    <property type="entry name" value="Pkinase"/>
    <property type="match status" value="1"/>
</dbReference>
<evidence type="ECO:0000313" key="9">
    <source>
        <dbReference type="EMBL" id="KAF2118278.1"/>
    </source>
</evidence>
<dbReference type="GO" id="GO:0004674">
    <property type="term" value="F:protein serine/threonine kinase activity"/>
    <property type="evidence" value="ECO:0007669"/>
    <property type="project" value="UniProtKB-KW"/>
</dbReference>
<gene>
    <name evidence="9" type="ORF">BDV96DRAFT_541954</name>
</gene>
<feature type="region of interest" description="Disordered" evidence="7">
    <location>
        <begin position="475"/>
        <end position="569"/>
    </location>
</feature>
<feature type="compositionally biased region" description="Polar residues" evidence="7">
    <location>
        <begin position="404"/>
        <end position="422"/>
    </location>
</feature>
<dbReference type="InterPro" id="IPR036947">
    <property type="entry name" value="POLO_box_dom_sf"/>
</dbReference>
<dbReference type="PROSITE" id="PS50011">
    <property type="entry name" value="PROTEIN_KINASE_DOM"/>
    <property type="match status" value="1"/>
</dbReference>
<feature type="compositionally biased region" description="Pro residues" evidence="7">
    <location>
        <begin position="550"/>
        <end position="567"/>
    </location>
</feature>
<feature type="domain" description="Protein kinase" evidence="8">
    <location>
        <begin position="23"/>
        <end position="289"/>
    </location>
</feature>
<evidence type="ECO:0000313" key="10">
    <source>
        <dbReference type="Proteomes" id="UP000799770"/>
    </source>
</evidence>
<dbReference type="InterPro" id="IPR033701">
    <property type="entry name" value="POLO_box_1"/>
</dbReference>
<dbReference type="SUPFAM" id="SSF56112">
    <property type="entry name" value="Protein kinase-like (PK-like)"/>
    <property type="match status" value="1"/>
</dbReference>
<keyword evidence="4 9" id="KW-0418">Kinase</keyword>
<keyword evidence="1" id="KW-0723">Serine/threonine-protein kinase</keyword>
<name>A0A6A5ZIN0_9PLEO</name>
<dbReference type="InterPro" id="IPR000719">
    <property type="entry name" value="Prot_kinase_dom"/>
</dbReference>
<sequence>MSAASVHADAPPAVVSDPEGLQYETGPQLGKGGFAICHRAKLLGHEHLGSSTVALKIVRSRMEPPKLAQKFVTELQIHSKLSHPNIVEFYRAFSFQASTYVVLELCENGSLADAIKKRKYFTMPEIRRFMIQTCGAIKYLHQRNIVHRDLKTGNLFLDRDMNIKVGDFGLAALLVSQSDFGAIRRTTMCGTPNYLAPEVLEKTGKGHDEKVDLWAIGIMMYTLAVGRAPFHAAKREDIYRKLKAREYSWPDLSKFPNDISDDLRDIVSLLLVPEDDRPTPDEIVDHPFFKLGHIPLQLDSVCTSRVPKWSRIRPPTAATIRRGYTEEWYAMCKASAVGEYEKGKTFGAYGSRRNKTVARDCQKEIESGKQPNIPFAPDTVYLPFPERTHWPFSAAGGFSDVTEENQSSSEGQALVETTANDRTSGRPARGPRRAEVMPTLKENQEPVQEAEPIRRVAEKQPTRMRTVRKISNPDRVTAATARTVPLRVPRESRPAVQRTNSAKDALPEREQPLTDLQPMHVLSRQQDTQPDIQPLRVNKSASRTTQRPIRPTPQPTPASTTPMPPPSLRVISNELSVDPNTVLAHLYAFRDNIARALQRKPSNTPREKPTQLPFVTKWVDYARKHGVGYVLEDGSVGTICTATEKDPFTVAVCVDGYSHLKKLAKDANYIGHIPIEYYADPSGTRGISRIEVMDQARREAIQSIWQKFGKYMCLQLGIDSRNRKRESSQTNFVKFYQRFGNVGMWGFVDGSFQVNFPDHTKLVFSADAGYCKFICLSLEASILLKETGEVPWRCIRDREILHGSLQQLLYGSVDKADTYKDITEGNSLRAKLEFIHSIVQGWITGGGIGCLENPKGYIWTGPQLEDNKKHDWVTVGRFGGDVLV</sequence>
<dbReference type="GO" id="GO:0005524">
    <property type="term" value="F:ATP binding"/>
    <property type="evidence" value="ECO:0007669"/>
    <property type="project" value="UniProtKB-UniRule"/>
</dbReference>
<proteinExistence type="predicted"/>
<dbReference type="Proteomes" id="UP000799770">
    <property type="component" value="Unassembled WGS sequence"/>
</dbReference>
<dbReference type="EMBL" id="ML977317">
    <property type="protein sequence ID" value="KAF2118278.1"/>
    <property type="molecule type" value="Genomic_DNA"/>
</dbReference>
<dbReference type="GO" id="GO:0000776">
    <property type="term" value="C:kinetochore"/>
    <property type="evidence" value="ECO:0007669"/>
    <property type="project" value="TreeGrafter"/>
</dbReference>
<dbReference type="PANTHER" id="PTHR24345">
    <property type="entry name" value="SERINE/THREONINE-PROTEIN KINASE PLK"/>
    <property type="match status" value="1"/>
</dbReference>
<evidence type="ECO:0000256" key="2">
    <source>
        <dbReference type="ARBA" id="ARBA00022679"/>
    </source>
</evidence>
<dbReference type="PROSITE" id="PS00107">
    <property type="entry name" value="PROTEIN_KINASE_ATP"/>
    <property type="match status" value="1"/>
</dbReference>
<dbReference type="SMART" id="SM00220">
    <property type="entry name" value="S_TKc"/>
    <property type="match status" value="1"/>
</dbReference>
<organism evidence="9 10">
    <name type="scientific">Lophiotrema nucula</name>
    <dbReference type="NCBI Taxonomy" id="690887"/>
    <lineage>
        <taxon>Eukaryota</taxon>
        <taxon>Fungi</taxon>
        <taxon>Dikarya</taxon>
        <taxon>Ascomycota</taxon>
        <taxon>Pezizomycotina</taxon>
        <taxon>Dothideomycetes</taxon>
        <taxon>Pleosporomycetidae</taxon>
        <taxon>Pleosporales</taxon>
        <taxon>Lophiotremataceae</taxon>
        <taxon>Lophiotrema</taxon>
    </lineage>
</organism>
<keyword evidence="3 6" id="KW-0547">Nucleotide-binding</keyword>
<dbReference type="InterPro" id="IPR011009">
    <property type="entry name" value="Kinase-like_dom_sf"/>
</dbReference>
<dbReference type="InterPro" id="IPR017441">
    <property type="entry name" value="Protein_kinase_ATP_BS"/>
</dbReference>
<evidence type="ECO:0000259" key="8">
    <source>
        <dbReference type="PROSITE" id="PS50011"/>
    </source>
</evidence>
<keyword evidence="10" id="KW-1185">Reference proteome</keyword>
<feature type="region of interest" description="Disordered" evidence="7">
    <location>
        <begin position="395"/>
        <end position="450"/>
    </location>
</feature>
<dbReference type="PANTHER" id="PTHR24345:SF0">
    <property type="entry name" value="CELL CYCLE SERINE_THREONINE-PROTEIN KINASE CDC5_MSD2"/>
    <property type="match status" value="1"/>
</dbReference>
<protein>
    <submittedName>
        <fullName evidence="9">Kinase-like domain-containing protein</fullName>
    </submittedName>
</protein>
<dbReference type="PROSITE" id="PS00108">
    <property type="entry name" value="PROTEIN_KINASE_ST"/>
    <property type="match status" value="1"/>
</dbReference>
<evidence type="ECO:0000256" key="5">
    <source>
        <dbReference type="ARBA" id="ARBA00022840"/>
    </source>
</evidence>
<feature type="binding site" evidence="6">
    <location>
        <position position="56"/>
    </location>
    <ligand>
        <name>ATP</name>
        <dbReference type="ChEBI" id="CHEBI:30616"/>
    </ligand>
</feature>
<dbReference type="InterPro" id="IPR008271">
    <property type="entry name" value="Ser/Thr_kinase_AS"/>
</dbReference>
<dbReference type="CDD" id="cd13118">
    <property type="entry name" value="POLO_box_1"/>
    <property type="match status" value="1"/>
</dbReference>
<evidence type="ECO:0000256" key="3">
    <source>
        <dbReference type="ARBA" id="ARBA00022741"/>
    </source>
</evidence>
<dbReference type="Gene3D" id="1.10.510.10">
    <property type="entry name" value="Transferase(Phosphotransferase) domain 1"/>
    <property type="match status" value="1"/>
</dbReference>
<evidence type="ECO:0000256" key="7">
    <source>
        <dbReference type="SAM" id="MobiDB-lite"/>
    </source>
</evidence>
<dbReference type="GO" id="GO:0005816">
    <property type="term" value="C:spindle pole body"/>
    <property type="evidence" value="ECO:0007669"/>
    <property type="project" value="TreeGrafter"/>
</dbReference>
<evidence type="ECO:0000256" key="6">
    <source>
        <dbReference type="PROSITE-ProRule" id="PRU10141"/>
    </source>
</evidence>
<dbReference type="CDD" id="cd13117">
    <property type="entry name" value="POLO_box_2"/>
    <property type="match status" value="1"/>
</dbReference>
<evidence type="ECO:0000256" key="4">
    <source>
        <dbReference type="ARBA" id="ARBA00022777"/>
    </source>
</evidence>
<evidence type="ECO:0000256" key="1">
    <source>
        <dbReference type="ARBA" id="ARBA00022527"/>
    </source>
</evidence>
<dbReference type="GO" id="GO:0005737">
    <property type="term" value="C:cytoplasm"/>
    <property type="evidence" value="ECO:0007669"/>
    <property type="project" value="TreeGrafter"/>
</dbReference>
<keyword evidence="5 6" id="KW-0067">ATP-binding</keyword>
<feature type="region of interest" description="Disordered" evidence="7">
    <location>
        <begin position="1"/>
        <end position="20"/>
    </location>
</feature>
<dbReference type="FunFam" id="1.10.510.10:FF:000762">
    <property type="entry name" value="Serine/threonine-protein kinase"/>
    <property type="match status" value="1"/>
</dbReference>
<dbReference type="GO" id="GO:0000922">
    <property type="term" value="C:spindle pole"/>
    <property type="evidence" value="ECO:0007669"/>
    <property type="project" value="TreeGrafter"/>
</dbReference>
<dbReference type="GO" id="GO:0005634">
    <property type="term" value="C:nucleus"/>
    <property type="evidence" value="ECO:0007669"/>
    <property type="project" value="TreeGrafter"/>
</dbReference>
<keyword evidence="2" id="KW-0808">Transferase</keyword>
<dbReference type="Gene3D" id="3.30.200.20">
    <property type="entry name" value="Phosphorylase Kinase, domain 1"/>
    <property type="match status" value="1"/>
</dbReference>
<dbReference type="AlphaFoldDB" id="A0A6A5ZIN0"/>
<dbReference type="OrthoDB" id="408964at2759"/>
<dbReference type="SUPFAM" id="SSF82615">
    <property type="entry name" value="Polo-box domain"/>
    <property type="match status" value="2"/>
</dbReference>
<dbReference type="Gene3D" id="3.30.1120.30">
    <property type="entry name" value="POLO box domain"/>
    <property type="match status" value="2"/>
</dbReference>
<dbReference type="InterPro" id="IPR033695">
    <property type="entry name" value="POLO_box_2"/>
</dbReference>
<accession>A0A6A5ZIN0</accession>
<dbReference type="GO" id="GO:0007052">
    <property type="term" value="P:mitotic spindle organization"/>
    <property type="evidence" value="ECO:0007669"/>
    <property type="project" value="TreeGrafter"/>
</dbReference>
<reference evidence="9" key="1">
    <citation type="journal article" date="2020" name="Stud. Mycol.">
        <title>101 Dothideomycetes genomes: a test case for predicting lifestyles and emergence of pathogens.</title>
        <authorList>
            <person name="Haridas S."/>
            <person name="Albert R."/>
            <person name="Binder M."/>
            <person name="Bloem J."/>
            <person name="Labutti K."/>
            <person name="Salamov A."/>
            <person name="Andreopoulos B."/>
            <person name="Baker S."/>
            <person name="Barry K."/>
            <person name="Bills G."/>
            <person name="Bluhm B."/>
            <person name="Cannon C."/>
            <person name="Castanera R."/>
            <person name="Culley D."/>
            <person name="Daum C."/>
            <person name="Ezra D."/>
            <person name="Gonzalez J."/>
            <person name="Henrissat B."/>
            <person name="Kuo A."/>
            <person name="Liang C."/>
            <person name="Lipzen A."/>
            <person name="Lutzoni F."/>
            <person name="Magnuson J."/>
            <person name="Mondo S."/>
            <person name="Nolan M."/>
            <person name="Ohm R."/>
            <person name="Pangilinan J."/>
            <person name="Park H.-J."/>
            <person name="Ramirez L."/>
            <person name="Alfaro M."/>
            <person name="Sun H."/>
            <person name="Tritt A."/>
            <person name="Yoshinaga Y."/>
            <person name="Zwiers L.-H."/>
            <person name="Turgeon B."/>
            <person name="Goodwin S."/>
            <person name="Spatafora J."/>
            <person name="Crous P."/>
            <person name="Grigoriev I."/>
        </authorList>
    </citation>
    <scope>NUCLEOTIDE SEQUENCE</scope>
    <source>
        <strain evidence="9">CBS 627.86</strain>
    </source>
</reference>